<reference evidence="8 9" key="1">
    <citation type="journal article" date="2020" name="Pathogens">
        <title>First Whole Genome Sequence of Anaplasma platys, an Obligate Intracellular Rickettsial Pathogen of Dogs.</title>
        <authorList>
            <person name="Llanes A."/>
            <person name="Rajeev S."/>
        </authorList>
    </citation>
    <scope>NUCLEOTIDE SEQUENCE [LARGE SCALE GENOMIC DNA]</scope>
    <source>
        <strain evidence="8 9">S3</strain>
    </source>
</reference>
<organism evidence="8 9">
    <name type="scientific">Anaplasma platys</name>
    <dbReference type="NCBI Taxonomy" id="949"/>
    <lineage>
        <taxon>Bacteria</taxon>
        <taxon>Pseudomonadati</taxon>
        <taxon>Pseudomonadota</taxon>
        <taxon>Alphaproteobacteria</taxon>
        <taxon>Rickettsiales</taxon>
        <taxon>Anaplasmataceae</taxon>
        <taxon>Anaplasma</taxon>
    </lineage>
</organism>
<dbReference type="KEGG" id="aplt:ANPL_01460"/>
<dbReference type="EMBL" id="CP046391">
    <property type="protein sequence ID" value="QJC27400.1"/>
    <property type="molecule type" value="Genomic_DNA"/>
</dbReference>
<evidence type="ECO:0000313" key="9">
    <source>
        <dbReference type="Proteomes" id="UP000500930"/>
    </source>
</evidence>
<evidence type="ECO:0000313" key="8">
    <source>
        <dbReference type="EMBL" id="QJC27400.1"/>
    </source>
</evidence>
<evidence type="ECO:0000256" key="5">
    <source>
        <dbReference type="ARBA" id="ARBA00023136"/>
    </source>
</evidence>
<evidence type="ECO:0000259" key="7">
    <source>
        <dbReference type="Pfam" id="PF13244"/>
    </source>
</evidence>
<protein>
    <recommendedName>
        <fullName evidence="7">MrpA C-terminal/MbhD domain-containing protein</fullName>
    </recommendedName>
</protein>
<feature type="transmembrane region" description="Helical" evidence="6">
    <location>
        <begin position="32"/>
        <end position="49"/>
    </location>
</feature>
<keyword evidence="5 6" id="KW-0472">Membrane</keyword>
<evidence type="ECO:0000256" key="4">
    <source>
        <dbReference type="ARBA" id="ARBA00022989"/>
    </source>
</evidence>
<evidence type="ECO:0000256" key="1">
    <source>
        <dbReference type="ARBA" id="ARBA00004651"/>
    </source>
</evidence>
<dbReference type="AlphaFoldDB" id="A0A858PXU7"/>
<keyword evidence="4 6" id="KW-1133">Transmembrane helix</keyword>
<name>A0A858PXU7_9RICK</name>
<keyword evidence="3 6" id="KW-0812">Transmembrane</keyword>
<feature type="transmembrane region" description="Helical" evidence="6">
    <location>
        <begin position="95"/>
        <end position="116"/>
    </location>
</feature>
<sequence length="186" mass="19541">MWSIAIIDGVLLSLLAVLACSIAVFEDLLVNTIVLCGFSLTLAALYLVMNAPDVAITEASVGAGFSTVLLLMVLSKLGYRKKIKVRSVFYQYEKVKLISAATMTVALFVMLVFMVAELPSFGDGESAANVAAAGTYLKSAYEYTGIPNLVTGVLASFRGYDTLCETVVVFTAATGVSLLVGGGKNA</sequence>
<gene>
    <name evidence="8" type="ORF">ANPL_01460</name>
</gene>
<keyword evidence="9" id="KW-1185">Reference proteome</keyword>
<feature type="transmembrane region" description="Helical" evidence="6">
    <location>
        <begin position="6"/>
        <end position="25"/>
    </location>
</feature>
<accession>A0A858PXU7</accession>
<dbReference type="PANTHER" id="PTHR43373">
    <property type="entry name" value="NA(+)/H(+) ANTIPORTER SUBUNIT"/>
    <property type="match status" value="1"/>
</dbReference>
<dbReference type="Pfam" id="PF13244">
    <property type="entry name" value="MbhD"/>
    <property type="match status" value="1"/>
</dbReference>
<dbReference type="InterPro" id="IPR025383">
    <property type="entry name" value="MrpA_C/MbhD"/>
</dbReference>
<feature type="domain" description="MrpA C-terminal/MbhD" evidence="7">
    <location>
        <begin position="14"/>
        <end position="77"/>
    </location>
</feature>
<dbReference type="InterPro" id="IPR050616">
    <property type="entry name" value="CPA3_Na-H_Antiporter_A"/>
</dbReference>
<evidence type="ECO:0000256" key="3">
    <source>
        <dbReference type="ARBA" id="ARBA00022692"/>
    </source>
</evidence>
<dbReference type="InterPro" id="IPR042106">
    <property type="entry name" value="Nuo/plastoQ_OxRdtase_6_NuoJ"/>
</dbReference>
<dbReference type="Proteomes" id="UP000500930">
    <property type="component" value="Chromosome"/>
</dbReference>
<evidence type="ECO:0000256" key="6">
    <source>
        <dbReference type="SAM" id="Phobius"/>
    </source>
</evidence>
<feature type="transmembrane region" description="Helical" evidence="6">
    <location>
        <begin position="55"/>
        <end position="74"/>
    </location>
</feature>
<keyword evidence="2" id="KW-1003">Cell membrane</keyword>
<proteinExistence type="predicted"/>
<dbReference type="GO" id="GO:0005886">
    <property type="term" value="C:plasma membrane"/>
    <property type="evidence" value="ECO:0007669"/>
    <property type="project" value="UniProtKB-SubCell"/>
</dbReference>
<dbReference type="PANTHER" id="PTHR43373:SF1">
    <property type="entry name" value="NA(+)_H(+) ANTIPORTER SUBUNIT A"/>
    <property type="match status" value="1"/>
</dbReference>
<evidence type="ECO:0000256" key="2">
    <source>
        <dbReference type="ARBA" id="ARBA00022475"/>
    </source>
</evidence>
<dbReference type="NCBIfam" id="NF009159">
    <property type="entry name" value="PRK12504.1"/>
    <property type="match status" value="1"/>
</dbReference>
<comment type="subcellular location">
    <subcellularLocation>
        <location evidence="1">Cell membrane</location>
        <topology evidence="1">Multi-pass membrane protein</topology>
    </subcellularLocation>
</comment>
<dbReference type="Gene3D" id="1.20.120.1200">
    <property type="entry name" value="NADH-ubiquinone/plastoquinone oxidoreductase chain 6, subunit NuoJ"/>
    <property type="match status" value="1"/>
</dbReference>
<dbReference type="RefSeq" id="WP_169193043.1">
    <property type="nucleotide sequence ID" value="NZ_CP046391.1"/>
</dbReference>